<evidence type="ECO:0000313" key="2">
    <source>
        <dbReference type="EMBL" id="MFC4470547.1"/>
    </source>
</evidence>
<organism evidence="2 3">
    <name type="scientific">Streptomyces xiangluensis</name>
    <dbReference type="NCBI Taxonomy" id="2665720"/>
    <lineage>
        <taxon>Bacteria</taxon>
        <taxon>Bacillati</taxon>
        <taxon>Actinomycetota</taxon>
        <taxon>Actinomycetes</taxon>
        <taxon>Kitasatosporales</taxon>
        <taxon>Streptomycetaceae</taxon>
        <taxon>Streptomyces</taxon>
    </lineage>
</organism>
<dbReference type="EMBL" id="JBHSFG010000083">
    <property type="protein sequence ID" value="MFC4470547.1"/>
    <property type="molecule type" value="Genomic_DNA"/>
</dbReference>
<dbReference type="Pfam" id="PF07883">
    <property type="entry name" value="Cupin_2"/>
    <property type="match status" value="1"/>
</dbReference>
<comment type="caution">
    <text evidence="2">The sequence shown here is derived from an EMBL/GenBank/DDBJ whole genome shotgun (WGS) entry which is preliminary data.</text>
</comment>
<dbReference type="Gene3D" id="2.60.120.10">
    <property type="entry name" value="Jelly Rolls"/>
    <property type="match status" value="1"/>
</dbReference>
<dbReference type="PANTHER" id="PTHR36440">
    <property type="entry name" value="PUTATIVE (AFU_ORTHOLOGUE AFUA_8G07350)-RELATED"/>
    <property type="match status" value="1"/>
</dbReference>
<dbReference type="InterPro" id="IPR053146">
    <property type="entry name" value="QDO-like"/>
</dbReference>
<dbReference type="RefSeq" id="WP_386351360.1">
    <property type="nucleotide sequence ID" value="NZ_JBHSFG010000083.1"/>
</dbReference>
<dbReference type="PANTHER" id="PTHR36440:SF1">
    <property type="entry name" value="PUTATIVE (AFU_ORTHOLOGUE AFUA_8G07350)-RELATED"/>
    <property type="match status" value="1"/>
</dbReference>
<evidence type="ECO:0000259" key="1">
    <source>
        <dbReference type="Pfam" id="PF07883"/>
    </source>
</evidence>
<feature type="domain" description="Cupin type-2" evidence="1">
    <location>
        <begin position="43"/>
        <end position="99"/>
    </location>
</feature>
<accession>A0ABV8YZP1</accession>
<protein>
    <submittedName>
        <fullName evidence="2">Cupin domain-containing protein</fullName>
    </submittedName>
</protein>
<reference evidence="3" key="1">
    <citation type="journal article" date="2019" name="Int. J. Syst. Evol. Microbiol.">
        <title>The Global Catalogue of Microorganisms (GCM) 10K type strain sequencing project: providing services to taxonomists for standard genome sequencing and annotation.</title>
        <authorList>
            <consortium name="The Broad Institute Genomics Platform"/>
            <consortium name="The Broad Institute Genome Sequencing Center for Infectious Disease"/>
            <person name="Wu L."/>
            <person name="Ma J."/>
        </authorList>
    </citation>
    <scope>NUCLEOTIDE SEQUENCE [LARGE SCALE GENOMIC DNA]</scope>
    <source>
        <strain evidence="3">DT43</strain>
    </source>
</reference>
<dbReference type="InterPro" id="IPR011051">
    <property type="entry name" value="RmlC_Cupin_sf"/>
</dbReference>
<keyword evidence="3" id="KW-1185">Reference proteome</keyword>
<dbReference type="Proteomes" id="UP001596012">
    <property type="component" value="Unassembled WGS sequence"/>
</dbReference>
<proteinExistence type="predicted"/>
<gene>
    <name evidence="2" type="ORF">ACFPH6_39660</name>
</gene>
<dbReference type="InterPro" id="IPR013096">
    <property type="entry name" value="Cupin_2"/>
</dbReference>
<sequence>MTHHIQHTSAGEGAELTAPDAVLTVKIDAGHTDGHYELFEVDAPRGPTTPPHRTGWSKAYYVLHGRMIVQIEAEGFDLGPGSSITIPPGALHTFTVLSPTTKFLVMSLTGAMGSFHADLDATVPHGRPIEEAAQEIQQVLARHDVTVAGLEAAR</sequence>
<evidence type="ECO:0000313" key="3">
    <source>
        <dbReference type="Proteomes" id="UP001596012"/>
    </source>
</evidence>
<dbReference type="InterPro" id="IPR014710">
    <property type="entry name" value="RmlC-like_jellyroll"/>
</dbReference>
<dbReference type="SUPFAM" id="SSF51182">
    <property type="entry name" value="RmlC-like cupins"/>
    <property type="match status" value="1"/>
</dbReference>
<name>A0ABV8YZP1_9ACTN</name>